<dbReference type="OrthoDB" id="7260290at2"/>
<evidence type="ECO:0000313" key="6">
    <source>
        <dbReference type="Proteomes" id="UP000245765"/>
    </source>
</evidence>
<feature type="domain" description="HTH gntR-type" evidence="4">
    <location>
        <begin position="10"/>
        <end position="77"/>
    </location>
</feature>
<keyword evidence="6" id="KW-1185">Reference proteome</keyword>
<proteinExistence type="predicted"/>
<dbReference type="RefSeq" id="WP_109872289.1">
    <property type="nucleotide sequence ID" value="NZ_QGNA01000004.1"/>
</dbReference>
<evidence type="ECO:0000256" key="3">
    <source>
        <dbReference type="ARBA" id="ARBA00023163"/>
    </source>
</evidence>
<dbReference type="EMBL" id="QGNA01000004">
    <property type="protein sequence ID" value="PWS35923.1"/>
    <property type="molecule type" value="Genomic_DNA"/>
</dbReference>
<keyword evidence="2" id="KW-0238">DNA-binding</keyword>
<dbReference type="PANTHER" id="PTHR43537">
    <property type="entry name" value="TRANSCRIPTIONAL REGULATOR, GNTR FAMILY"/>
    <property type="match status" value="1"/>
</dbReference>
<evidence type="ECO:0000256" key="2">
    <source>
        <dbReference type="ARBA" id="ARBA00023125"/>
    </source>
</evidence>
<dbReference type="InterPro" id="IPR011711">
    <property type="entry name" value="GntR_C"/>
</dbReference>
<protein>
    <submittedName>
        <fullName evidence="5">GntR family transcriptional regulator</fullName>
    </submittedName>
</protein>
<dbReference type="SUPFAM" id="SSF48008">
    <property type="entry name" value="GntR ligand-binding domain-like"/>
    <property type="match status" value="1"/>
</dbReference>
<dbReference type="GO" id="GO:0003677">
    <property type="term" value="F:DNA binding"/>
    <property type="evidence" value="ECO:0007669"/>
    <property type="project" value="UniProtKB-KW"/>
</dbReference>
<comment type="caution">
    <text evidence="5">The sequence shown here is derived from an EMBL/GenBank/DDBJ whole genome shotgun (WGS) entry which is preliminary data.</text>
</comment>
<keyword evidence="1" id="KW-0805">Transcription regulation</keyword>
<dbReference type="InterPro" id="IPR000524">
    <property type="entry name" value="Tscrpt_reg_HTH_GntR"/>
</dbReference>
<evidence type="ECO:0000313" key="5">
    <source>
        <dbReference type="EMBL" id="PWS35923.1"/>
    </source>
</evidence>
<dbReference type="SUPFAM" id="SSF46785">
    <property type="entry name" value="Winged helix' DNA-binding domain"/>
    <property type="match status" value="1"/>
</dbReference>
<dbReference type="PROSITE" id="PS50949">
    <property type="entry name" value="HTH_GNTR"/>
    <property type="match status" value="1"/>
</dbReference>
<dbReference type="Gene3D" id="1.10.10.10">
    <property type="entry name" value="Winged helix-like DNA-binding domain superfamily/Winged helix DNA-binding domain"/>
    <property type="match status" value="1"/>
</dbReference>
<dbReference type="Pfam" id="PF07729">
    <property type="entry name" value="FCD"/>
    <property type="match status" value="1"/>
</dbReference>
<sequence>MQDARSLTRIGLAEQVRARLLERIMDRDLPPGARLNIDALAREMGVSSSPLREALAALAARGLVRNEAFLGFSVAPMPDAEFLHAMFDTRLRLEPWLAARAATRISEEQLGRLRGALAAMAPESRRGPWQRHHTHAAADEDFHGTIAEASGNAPARQALAALNAQIHVSRLYLAAQTGAEETAAEHQRLLAALEARDAAAAEAAMTAHLQGSRERLVP</sequence>
<dbReference type="Gene3D" id="1.20.120.530">
    <property type="entry name" value="GntR ligand-binding domain-like"/>
    <property type="match status" value="1"/>
</dbReference>
<dbReference type="Proteomes" id="UP000245765">
    <property type="component" value="Unassembled WGS sequence"/>
</dbReference>
<dbReference type="InterPro" id="IPR036390">
    <property type="entry name" value="WH_DNA-bd_sf"/>
</dbReference>
<reference evidence="6" key="1">
    <citation type="submission" date="2018-05" db="EMBL/GenBank/DDBJ databases">
        <authorList>
            <person name="Du Z."/>
            <person name="Wang X."/>
        </authorList>
    </citation>
    <scope>NUCLEOTIDE SEQUENCE [LARGE SCALE GENOMIC DNA]</scope>
    <source>
        <strain evidence="6">CQN31</strain>
    </source>
</reference>
<dbReference type="GO" id="GO:0003700">
    <property type="term" value="F:DNA-binding transcription factor activity"/>
    <property type="evidence" value="ECO:0007669"/>
    <property type="project" value="InterPro"/>
</dbReference>
<dbReference type="InterPro" id="IPR036388">
    <property type="entry name" value="WH-like_DNA-bd_sf"/>
</dbReference>
<name>A0A317FBP6_9PROT</name>
<dbReference type="SMART" id="SM00345">
    <property type="entry name" value="HTH_GNTR"/>
    <property type="match status" value="1"/>
</dbReference>
<dbReference type="InterPro" id="IPR008920">
    <property type="entry name" value="TF_FadR/GntR_C"/>
</dbReference>
<gene>
    <name evidence="5" type="ORF">DFH01_20390</name>
</gene>
<evidence type="ECO:0000259" key="4">
    <source>
        <dbReference type="PROSITE" id="PS50949"/>
    </source>
</evidence>
<dbReference type="PANTHER" id="PTHR43537:SF5">
    <property type="entry name" value="UXU OPERON TRANSCRIPTIONAL REGULATOR"/>
    <property type="match status" value="1"/>
</dbReference>
<dbReference type="Pfam" id="PF00392">
    <property type="entry name" value="GntR"/>
    <property type="match status" value="1"/>
</dbReference>
<accession>A0A317FBP6</accession>
<organism evidence="5 6">
    <name type="scientific">Falsiroseomonas bella</name>
    <dbReference type="NCBI Taxonomy" id="2184016"/>
    <lineage>
        <taxon>Bacteria</taxon>
        <taxon>Pseudomonadati</taxon>
        <taxon>Pseudomonadota</taxon>
        <taxon>Alphaproteobacteria</taxon>
        <taxon>Acetobacterales</taxon>
        <taxon>Roseomonadaceae</taxon>
        <taxon>Falsiroseomonas</taxon>
    </lineage>
</organism>
<evidence type="ECO:0000256" key="1">
    <source>
        <dbReference type="ARBA" id="ARBA00023015"/>
    </source>
</evidence>
<keyword evidence="3" id="KW-0804">Transcription</keyword>
<dbReference type="SMART" id="SM00895">
    <property type="entry name" value="FCD"/>
    <property type="match status" value="1"/>
</dbReference>
<dbReference type="AlphaFoldDB" id="A0A317FBP6"/>